<evidence type="ECO:0000256" key="3">
    <source>
        <dbReference type="ARBA" id="ARBA00013368"/>
    </source>
</evidence>
<gene>
    <name evidence="6" type="ORF">ACFPM4_02690</name>
</gene>
<feature type="domain" description="Rad50/SbcC-type AAA" evidence="5">
    <location>
        <begin position="2"/>
        <end position="228"/>
    </location>
</feature>
<evidence type="ECO:0000256" key="2">
    <source>
        <dbReference type="ARBA" id="ARBA00011322"/>
    </source>
</evidence>
<keyword evidence="7" id="KW-1185">Reference proteome</keyword>
<comment type="subunit">
    <text evidence="2">Heterodimer of SbcC and SbcD.</text>
</comment>
<dbReference type="PANTHER" id="PTHR32114">
    <property type="entry name" value="ABC TRANSPORTER ABCH.3"/>
    <property type="match status" value="1"/>
</dbReference>
<feature type="coiled-coil region" evidence="4">
    <location>
        <begin position="237"/>
        <end position="366"/>
    </location>
</feature>
<organism evidence="6 7">
    <name type="scientific">Lederbergia graminis</name>
    <dbReference type="NCBI Taxonomy" id="735518"/>
    <lineage>
        <taxon>Bacteria</taxon>
        <taxon>Bacillati</taxon>
        <taxon>Bacillota</taxon>
        <taxon>Bacilli</taxon>
        <taxon>Bacillales</taxon>
        <taxon>Bacillaceae</taxon>
        <taxon>Lederbergia</taxon>
    </lineage>
</organism>
<feature type="coiled-coil region" evidence="4">
    <location>
        <begin position="635"/>
        <end position="746"/>
    </location>
</feature>
<feature type="coiled-coil region" evidence="4">
    <location>
        <begin position="779"/>
        <end position="866"/>
    </location>
</feature>
<dbReference type="SUPFAM" id="SSF52540">
    <property type="entry name" value="P-loop containing nucleoside triphosphate hydrolases"/>
    <property type="match status" value="1"/>
</dbReference>
<keyword evidence="4" id="KW-0175">Coiled coil</keyword>
<reference evidence="7" key="1">
    <citation type="journal article" date="2019" name="Int. J. Syst. Evol. Microbiol.">
        <title>The Global Catalogue of Microorganisms (GCM) 10K type strain sequencing project: providing services to taxonomists for standard genome sequencing and annotation.</title>
        <authorList>
            <consortium name="The Broad Institute Genomics Platform"/>
            <consortium name="The Broad Institute Genome Sequencing Center for Infectious Disease"/>
            <person name="Wu L."/>
            <person name="Ma J."/>
        </authorList>
    </citation>
    <scope>NUCLEOTIDE SEQUENCE [LARGE SCALE GENOMIC DNA]</scope>
    <source>
        <strain evidence="7">CGMCC 1.12237</strain>
    </source>
</reference>
<dbReference type="EMBL" id="JBHSMC010000001">
    <property type="protein sequence ID" value="MFC5463658.1"/>
    <property type="molecule type" value="Genomic_DNA"/>
</dbReference>
<name>A0ABW0LGH6_9BACI</name>
<dbReference type="Gene3D" id="3.40.50.300">
    <property type="entry name" value="P-loop containing nucleotide triphosphate hydrolases"/>
    <property type="match status" value="2"/>
</dbReference>
<comment type="caution">
    <text evidence="6">The sequence shown here is derived from an EMBL/GenBank/DDBJ whole genome shotgun (WGS) entry which is preliminary data.</text>
</comment>
<evidence type="ECO:0000256" key="4">
    <source>
        <dbReference type="SAM" id="Coils"/>
    </source>
</evidence>
<evidence type="ECO:0000313" key="7">
    <source>
        <dbReference type="Proteomes" id="UP001596147"/>
    </source>
</evidence>
<dbReference type="Gene3D" id="1.20.5.170">
    <property type="match status" value="1"/>
</dbReference>
<sequence>MLRMQAFGPYAGEQLIDFTKLGNRTMFVISGKTGSGKTTIFDGISFAIYGKASGDDRASSDLRSQFAQDEVLTEVSLQFSLKGKIYYIIRSPQQEKKKTRGEGYTVINAKAELYEINDNGEQQLLAANVRDTDEKIKEIIGLDANQFKQILMIPQGEFRKLLTSDSREKEVILQRLFHTELYKKIEEKLKENANVLKRQVDSGGKERERLLKGIVFEENEELENALLEESLNDTYILELLSEQLEKMYKQSNQLTIKIEQEKLKRDEAKRQVDAAEDLLKQFRVLEELKSKKIILMNRQQEIDKYSLDIERAQKANKLQNQEELCHRIKKELDGYKKMLEKEDTALKNMEHQWKIARENLLKEEQQIQVRDELKSELLKLQSLQDDVYSFATRHNELRKIEVEWNKCQHSIETEKIKNEKNQKELNEKRTKLESLKELKISTFELESQATTMENIIKSLNSLLEITEKSSRLETKVKELSMELSGIKSALTDAQATLDDIEDRWLKGQAGHLAASLSEGIPCPVCGSTDHPKIAELESDFPNQEDVKAAKRRVDELQKQQTSLESVLVKYNTEYEMTIENRNELQQIILTSIPSFKLEDTKNHQYYYNDKIKKLRFELSNFQNDLKQIPLMEKAVQELESNVTNQTANMDKLVELERNLSISFTQASATVQKLSEMIPEDIREKDNYDRKVEKLQKKLTLMDQRLEQARNTYTNLNEALAHLKGTVENITANVKNATEKLTSERNVFLEMLENEQFESYTDYHEAKKSSNEIELLHQKIRSHHEELRSVRDRITDYETNLKGKQSPKLEVLTQNLHVVEQRLKELEEQHSRIYWNIKKNEDVQIQVNKINDEIKQLENQYNTIGHLADITKGQNELRISFERFVLGSFLDDILRAANIRLLKMTSGRFELIRNESRSKGNVQSGLELLVFDQYTGQERHVKTLSGGESFKAALSLALGLSDVVQENAGGVSLETMFIDEGFGTLDPESLDNAIEALMDIQSSGRLVGIISHVPELKERIDARLEVSASHEGSKADFYFIGN</sequence>
<evidence type="ECO:0000313" key="6">
    <source>
        <dbReference type="EMBL" id="MFC5463658.1"/>
    </source>
</evidence>
<dbReference type="Pfam" id="PF13558">
    <property type="entry name" value="SbcC_Walker_B"/>
    <property type="match status" value="1"/>
</dbReference>
<accession>A0ABW0LGH6</accession>
<evidence type="ECO:0000256" key="1">
    <source>
        <dbReference type="ARBA" id="ARBA00006930"/>
    </source>
</evidence>
<dbReference type="PANTHER" id="PTHR32114:SF2">
    <property type="entry name" value="ABC TRANSPORTER ABCH.3"/>
    <property type="match status" value="1"/>
</dbReference>
<protein>
    <recommendedName>
        <fullName evidence="3">Nuclease SbcCD subunit C</fullName>
    </recommendedName>
</protein>
<dbReference type="InterPro" id="IPR027417">
    <property type="entry name" value="P-loop_NTPase"/>
</dbReference>
<feature type="coiled-coil region" evidence="4">
    <location>
        <begin position="546"/>
        <end position="573"/>
    </location>
</feature>
<dbReference type="Proteomes" id="UP001596147">
    <property type="component" value="Unassembled WGS sequence"/>
</dbReference>
<dbReference type="RefSeq" id="WP_382347438.1">
    <property type="nucleotide sequence ID" value="NZ_JBHSMC010000001.1"/>
</dbReference>
<evidence type="ECO:0000259" key="5">
    <source>
        <dbReference type="Pfam" id="PF13476"/>
    </source>
</evidence>
<dbReference type="InterPro" id="IPR038729">
    <property type="entry name" value="Rad50/SbcC_AAA"/>
</dbReference>
<dbReference type="Pfam" id="PF13476">
    <property type="entry name" value="AAA_23"/>
    <property type="match status" value="1"/>
</dbReference>
<dbReference type="CDD" id="cd03279">
    <property type="entry name" value="ABC_sbcCD"/>
    <property type="match status" value="1"/>
</dbReference>
<proteinExistence type="inferred from homology"/>
<feature type="coiled-coil region" evidence="4">
    <location>
        <begin position="462"/>
        <end position="503"/>
    </location>
</feature>
<feature type="coiled-coil region" evidence="4">
    <location>
        <begin position="411"/>
        <end position="438"/>
    </location>
</feature>
<comment type="similarity">
    <text evidence="1">Belongs to the SMC family. SbcC subfamily.</text>
</comment>